<feature type="non-terminal residue" evidence="4">
    <location>
        <position position="167"/>
    </location>
</feature>
<dbReference type="PROSITE" id="PS50012">
    <property type="entry name" value="RCC1_3"/>
    <property type="match status" value="2"/>
</dbReference>
<evidence type="ECO:0000256" key="1">
    <source>
        <dbReference type="ARBA" id="ARBA00022737"/>
    </source>
</evidence>
<proteinExistence type="predicted"/>
<accession>A0A2G8LM12</accession>
<feature type="region of interest" description="Disordered" evidence="3">
    <location>
        <begin position="1"/>
        <end position="28"/>
    </location>
</feature>
<protein>
    <submittedName>
        <fullName evidence="4">Putative E3 ubiquitin-protein ligase HERC2</fullName>
    </submittedName>
</protein>
<dbReference type="InterPro" id="IPR009091">
    <property type="entry name" value="RCC1/BLIP-II"/>
</dbReference>
<feature type="repeat" description="RCC1" evidence="2">
    <location>
        <begin position="88"/>
        <end position="140"/>
    </location>
</feature>
<dbReference type="PROSITE" id="PS00626">
    <property type="entry name" value="RCC1_2"/>
    <property type="match status" value="1"/>
</dbReference>
<dbReference type="Gene3D" id="2.130.10.30">
    <property type="entry name" value="Regulator of chromosome condensation 1/beta-lactamase-inhibitor protein II"/>
    <property type="match status" value="1"/>
</dbReference>
<keyword evidence="1" id="KW-0677">Repeat</keyword>
<gene>
    <name evidence="4" type="ORF">BSL78_01792</name>
</gene>
<dbReference type="EMBL" id="MRZV01000036">
    <property type="protein sequence ID" value="PIK61301.1"/>
    <property type="molecule type" value="Genomic_DNA"/>
</dbReference>
<dbReference type="PRINTS" id="PR00633">
    <property type="entry name" value="RCCNDNSATION"/>
</dbReference>
<dbReference type="OrthoDB" id="5981550at2759"/>
<feature type="compositionally biased region" description="Basic and acidic residues" evidence="3">
    <location>
        <begin position="1"/>
        <end position="11"/>
    </location>
</feature>
<dbReference type="Pfam" id="PF00415">
    <property type="entry name" value="RCC1"/>
    <property type="match status" value="1"/>
</dbReference>
<dbReference type="STRING" id="307972.A0A2G8LM12"/>
<dbReference type="InterPro" id="IPR000408">
    <property type="entry name" value="Reg_chr_condens"/>
</dbReference>
<dbReference type="Proteomes" id="UP000230750">
    <property type="component" value="Unassembled WGS sequence"/>
</dbReference>
<sequence length="167" mass="18222">MEHKKSTLDDLRMEEDQEGASSDGKEDSPLHGFLLGWGSGEFAQHGHGMTVEDIDIATADVIGYPALWDSLKDVSCGSSHTAVITDRFESYTWGNSNSGQLGCGDKGTHALPQKVLIPSTNSSLVGVACGGRHTIWWTENGRCYSSGNNFYAQLGYDFRVPNYKENQ</sequence>
<reference evidence="4 5" key="1">
    <citation type="journal article" date="2017" name="PLoS Biol.">
        <title>The sea cucumber genome provides insights into morphological evolution and visceral regeneration.</title>
        <authorList>
            <person name="Zhang X."/>
            <person name="Sun L."/>
            <person name="Yuan J."/>
            <person name="Sun Y."/>
            <person name="Gao Y."/>
            <person name="Zhang L."/>
            <person name="Li S."/>
            <person name="Dai H."/>
            <person name="Hamel J.F."/>
            <person name="Liu C."/>
            <person name="Yu Y."/>
            <person name="Liu S."/>
            <person name="Lin W."/>
            <person name="Guo K."/>
            <person name="Jin S."/>
            <person name="Xu P."/>
            <person name="Storey K.B."/>
            <person name="Huan P."/>
            <person name="Zhang T."/>
            <person name="Zhou Y."/>
            <person name="Zhang J."/>
            <person name="Lin C."/>
            <person name="Li X."/>
            <person name="Xing L."/>
            <person name="Huo D."/>
            <person name="Sun M."/>
            <person name="Wang L."/>
            <person name="Mercier A."/>
            <person name="Li F."/>
            <person name="Yang H."/>
            <person name="Xiang J."/>
        </authorList>
    </citation>
    <scope>NUCLEOTIDE SEQUENCE [LARGE SCALE GENOMIC DNA]</scope>
    <source>
        <strain evidence="4">Shaxun</strain>
        <tissue evidence="4">Muscle</tissue>
    </source>
</reference>
<dbReference type="PANTHER" id="PTHR22870">
    <property type="entry name" value="REGULATOR OF CHROMOSOME CONDENSATION"/>
    <property type="match status" value="1"/>
</dbReference>
<organism evidence="4 5">
    <name type="scientific">Stichopus japonicus</name>
    <name type="common">Sea cucumber</name>
    <dbReference type="NCBI Taxonomy" id="307972"/>
    <lineage>
        <taxon>Eukaryota</taxon>
        <taxon>Metazoa</taxon>
        <taxon>Echinodermata</taxon>
        <taxon>Eleutherozoa</taxon>
        <taxon>Echinozoa</taxon>
        <taxon>Holothuroidea</taxon>
        <taxon>Aspidochirotacea</taxon>
        <taxon>Aspidochirotida</taxon>
        <taxon>Stichopodidae</taxon>
        <taxon>Apostichopus</taxon>
    </lineage>
</organism>
<evidence type="ECO:0000313" key="5">
    <source>
        <dbReference type="Proteomes" id="UP000230750"/>
    </source>
</evidence>
<dbReference type="PANTHER" id="PTHR22870:SF408">
    <property type="entry name" value="OS09G0560450 PROTEIN"/>
    <property type="match status" value="1"/>
</dbReference>
<evidence type="ECO:0000313" key="4">
    <source>
        <dbReference type="EMBL" id="PIK61301.1"/>
    </source>
</evidence>
<dbReference type="InterPro" id="IPR051210">
    <property type="entry name" value="Ub_ligase/GEF_domain"/>
</dbReference>
<dbReference type="SUPFAM" id="SSF50985">
    <property type="entry name" value="RCC1/BLIP-II"/>
    <property type="match status" value="1"/>
</dbReference>
<feature type="repeat" description="RCC1" evidence="2">
    <location>
        <begin position="32"/>
        <end position="87"/>
    </location>
</feature>
<evidence type="ECO:0000256" key="2">
    <source>
        <dbReference type="PROSITE-ProRule" id="PRU00235"/>
    </source>
</evidence>
<name>A0A2G8LM12_STIJA</name>
<evidence type="ECO:0000256" key="3">
    <source>
        <dbReference type="SAM" id="MobiDB-lite"/>
    </source>
</evidence>
<keyword evidence="5" id="KW-1185">Reference proteome</keyword>
<comment type="caution">
    <text evidence="4">The sequence shown here is derived from an EMBL/GenBank/DDBJ whole genome shotgun (WGS) entry which is preliminary data.</text>
</comment>
<dbReference type="AlphaFoldDB" id="A0A2G8LM12"/>